<evidence type="ECO:0000313" key="1">
    <source>
        <dbReference type="EMBL" id="MCL1029812.1"/>
    </source>
</evidence>
<dbReference type="EMBL" id="JAGQDC010000009">
    <property type="protein sequence ID" value="MCL1029812.1"/>
    <property type="molecule type" value="Genomic_DNA"/>
</dbReference>
<keyword evidence="2" id="KW-1185">Reference proteome</keyword>
<sequence>MEDLGTFRIKFAYFHRAWDRESDSVQVLKSQGRRVLPHEFTLEMDGFIFCPECHTPISRRPKNKEKMTNGRNASFVHLPSYRHIGCNLRVNKGGGRRFETEEEAKKAIADEQLAIISAFIVERPEIKDVKKGNFDHSFIEDINGEVSDVPISRHTGESFKLPSKITTVSGLCRNFDDNYYKYFVFPGDTNARRLDSILVDVNRVNDICDIPKLYFGKVQSSVSGPWDHSIRMTKIFWNRSGDFLDFYFKQNNKDSKDHGIDDNCRGRIILMYGKVERNGLGLCLSNVGWGEFSLLPEKYKYLFEH</sequence>
<organism evidence="1 2">
    <name type="scientific">Serratia silvae</name>
    <dbReference type="NCBI Taxonomy" id="2824122"/>
    <lineage>
        <taxon>Bacteria</taxon>
        <taxon>Pseudomonadati</taxon>
        <taxon>Pseudomonadota</taxon>
        <taxon>Gammaproteobacteria</taxon>
        <taxon>Enterobacterales</taxon>
        <taxon>Yersiniaceae</taxon>
        <taxon>Serratia</taxon>
    </lineage>
</organism>
<comment type="caution">
    <text evidence="1">The sequence shown here is derived from an EMBL/GenBank/DDBJ whole genome shotgun (WGS) entry which is preliminary data.</text>
</comment>
<dbReference type="RefSeq" id="WP_248946021.1">
    <property type="nucleotide sequence ID" value="NZ_JAGQDC010000009.1"/>
</dbReference>
<evidence type="ECO:0000313" key="2">
    <source>
        <dbReference type="Proteomes" id="UP001165275"/>
    </source>
</evidence>
<protein>
    <submittedName>
        <fullName evidence="1">Uncharacterized protein</fullName>
    </submittedName>
</protein>
<gene>
    <name evidence="1" type="ORF">KAJ71_12390</name>
</gene>
<proteinExistence type="predicted"/>
<name>A0ABT0KDE6_9GAMM</name>
<accession>A0ABT0KDE6</accession>
<reference evidence="1" key="1">
    <citation type="submission" date="2021-04" db="EMBL/GenBank/DDBJ databases">
        <title>Genome sequence of Serratia sp. arafor3.</title>
        <authorList>
            <person name="Besaury L."/>
        </authorList>
    </citation>
    <scope>NUCLEOTIDE SEQUENCE</scope>
    <source>
        <strain evidence="1">Arafor3</strain>
    </source>
</reference>
<dbReference type="Proteomes" id="UP001165275">
    <property type="component" value="Unassembled WGS sequence"/>
</dbReference>